<dbReference type="AlphaFoldDB" id="A0AAV3U103"/>
<dbReference type="GO" id="GO:0003841">
    <property type="term" value="F:1-acylglycerol-3-phosphate O-acyltransferase activity"/>
    <property type="evidence" value="ECO:0007669"/>
    <property type="project" value="TreeGrafter"/>
</dbReference>
<dbReference type="InterPro" id="IPR002123">
    <property type="entry name" value="Plipid/glycerol_acylTrfase"/>
</dbReference>
<dbReference type="SMART" id="SM00563">
    <property type="entry name" value="PlsC"/>
    <property type="match status" value="1"/>
</dbReference>
<dbReference type="CDD" id="cd07989">
    <property type="entry name" value="LPLAT_AGPAT-like"/>
    <property type="match status" value="1"/>
</dbReference>
<evidence type="ECO:0000256" key="4">
    <source>
        <dbReference type="SAM" id="Phobius"/>
    </source>
</evidence>
<proteinExistence type="predicted"/>
<comment type="pathway">
    <text evidence="1">Lipid metabolism.</text>
</comment>
<keyword evidence="7" id="KW-1185">Reference proteome</keyword>
<evidence type="ECO:0000256" key="3">
    <source>
        <dbReference type="ARBA" id="ARBA00023315"/>
    </source>
</evidence>
<organism evidence="6 7">
    <name type="scientific">Halioxenophilus aromaticivorans</name>
    <dbReference type="NCBI Taxonomy" id="1306992"/>
    <lineage>
        <taxon>Bacteria</taxon>
        <taxon>Pseudomonadati</taxon>
        <taxon>Pseudomonadota</taxon>
        <taxon>Gammaproteobacteria</taxon>
        <taxon>Alteromonadales</taxon>
        <taxon>Alteromonadaceae</taxon>
        <taxon>Halioxenophilus</taxon>
    </lineage>
</organism>
<keyword evidence="4" id="KW-1133">Transmembrane helix</keyword>
<dbReference type="Proteomes" id="UP001409585">
    <property type="component" value="Unassembled WGS sequence"/>
</dbReference>
<dbReference type="SUPFAM" id="SSF69593">
    <property type="entry name" value="Glycerol-3-phosphate (1)-acyltransferase"/>
    <property type="match status" value="1"/>
</dbReference>
<keyword evidence="3 6" id="KW-0012">Acyltransferase</keyword>
<evidence type="ECO:0000313" key="7">
    <source>
        <dbReference type="Proteomes" id="UP001409585"/>
    </source>
</evidence>
<dbReference type="EMBL" id="BAABLX010000007">
    <property type="protein sequence ID" value="GAA4935998.1"/>
    <property type="molecule type" value="Genomic_DNA"/>
</dbReference>
<dbReference type="PANTHER" id="PTHR10434:SF66">
    <property type="entry name" value="PHOSPHOLIPID_GLYCEROL ACYLTRANSFERASE DOMAIN-CONTAINING PROTEIN"/>
    <property type="match status" value="1"/>
</dbReference>
<comment type="caution">
    <text evidence="6">The sequence shown here is derived from an EMBL/GenBank/DDBJ whole genome shotgun (WGS) entry which is preliminary data.</text>
</comment>
<evidence type="ECO:0000259" key="5">
    <source>
        <dbReference type="SMART" id="SM00563"/>
    </source>
</evidence>
<feature type="domain" description="Phospholipid/glycerol acyltransferase" evidence="5">
    <location>
        <begin position="83"/>
        <end position="190"/>
    </location>
</feature>
<dbReference type="GO" id="GO:0006654">
    <property type="term" value="P:phosphatidic acid biosynthetic process"/>
    <property type="evidence" value="ECO:0007669"/>
    <property type="project" value="TreeGrafter"/>
</dbReference>
<keyword evidence="4" id="KW-0472">Membrane</keyword>
<name>A0AAV3U103_9ALTE</name>
<dbReference type="PANTHER" id="PTHR10434">
    <property type="entry name" value="1-ACYL-SN-GLYCEROL-3-PHOSPHATE ACYLTRANSFERASE"/>
    <property type="match status" value="1"/>
</dbReference>
<reference evidence="7" key="1">
    <citation type="journal article" date="2019" name="Int. J. Syst. Evol. Microbiol.">
        <title>The Global Catalogue of Microorganisms (GCM) 10K type strain sequencing project: providing services to taxonomists for standard genome sequencing and annotation.</title>
        <authorList>
            <consortium name="The Broad Institute Genomics Platform"/>
            <consortium name="The Broad Institute Genome Sequencing Center for Infectious Disease"/>
            <person name="Wu L."/>
            <person name="Ma J."/>
        </authorList>
    </citation>
    <scope>NUCLEOTIDE SEQUENCE [LARGE SCALE GENOMIC DNA]</scope>
    <source>
        <strain evidence="7">JCM 19134</strain>
    </source>
</reference>
<feature type="transmembrane region" description="Helical" evidence="4">
    <location>
        <begin position="12"/>
        <end position="37"/>
    </location>
</feature>
<dbReference type="Pfam" id="PF01553">
    <property type="entry name" value="Acyltransferase"/>
    <property type="match status" value="1"/>
</dbReference>
<evidence type="ECO:0000313" key="6">
    <source>
        <dbReference type="EMBL" id="GAA4935998.1"/>
    </source>
</evidence>
<keyword evidence="2" id="KW-0808">Transferase</keyword>
<accession>A0AAV3U103</accession>
<feature type="transmembrane region" description="Helical" evidence="4">
    <location>
        <begin position="49"/>
        <end position="68"/>
    </location>
</feature>
<protein>
    <submittedName>
        <fullName evidence="6">Lysophospholipid acyltransferase family protein</fullName>
    </submittedName>
</protein>
<evidence type="ECO:0000256" key="1">
    <source>
        <dbReference type="ARBA" id="ARBA00005189"/>
    </source>
</evidence>
<gene>
    <name evidence="6" type="ORF">GCM10025791_12100</name>
</gene>
<keyword evidence="4" id="KW-0812">Transmembrane</keyword>
<evidence type="ECO:0000256" key="2">
    <source>
        <dbReference type="ARBA" id="ARBA00022679"/>
    </source>
</evidence>
<sequence>MSVKQLWRIGAAGFSYGLFAIGAILPAALSLILFTVPCSQYQRQTITRAFIRLMCLSYVHFMQLVWLYRYRVHRRNVTDIRGHLIIANHPMLIDALFAMAYVRDVCCIVKPALAANPFTRLTIKAAGFKLANDDNLLQSACEALARGENLLIFPEGTRNEYDDQLAFKRGAANIAVMAQCPILPIVFYCSPRMLQKGEKWWQLPEQPAQIDIVIEPSLKVPECVDASLPRTRQYRLLTEFLIEYYRSRLADPVCEIAQYHRPKA</sequence>